<feature type="compositionally biased region" description="Polar residues" evidence="1">
    <location>
        <begin position="205"/>
        <end position="217"/>
    </location>
</feature>
<feature type="compositionally biased region" description="Low complexity" evidence="1">
    <location>
        <begin position="193"/>
        <end position="204"/>
    </location>
</feature>
<dbReference type="RefSeq" id="XP_023943311.2">
    <property type="nucleotide sequence ID" value="XM_024087543.2"/>
</dbReference>
<accession>A0A6J1NJJ8</accession>
<feature type="signal peptide" evidence="2">
    <location>
        <begin position="1"/>
        <end position="22"/>
    </location>
</feature>
<evidence type="ECO:0000313" key="3">
    <source>
        <dbReference type="Proteomes" id="UP001652582"/>
    </source>
</evidence>
<evidence type="ECO:0000313" key="4">
    <source>
        <dbReference type="RefSeq" id="XP_023943311.2"/>
    </source>
</evidence>
<dbReference type="KEGG" id="bany:112049598"/>
<protein>
    <submittedName>
        <fullName evidence="4">Uncharacterized protein LOC112049598</fullName>
    </submittedName>
</protein>
<reference evidence="4" key="1">
    <citation type="submission" date="2025-08" db="UniProtKB">
        <authorList>
            <consortium name="RefSeq"/>
        </authorList>
    </citation>
    <scope>IDENTIFICATION</scope>
</reference>
<name>A0A6J1NJJ8_BICAN</name>
<keyword evidence="3" id="KW-1185">Reference proteome</keyword>
<evidence type="ECO:0000256" key="1">
    <source>
        <dbReference type="SAM" id="MobiDB-lite"/>
    </source>
</evidence>
<feature type="region of interest" description="Disordered" evidence="1">
    <location>
        <begin position="193"/>
        <end position="263"/>
    </location>
</feature>
<gene>
    <name evidence="4" type="primary">LOC112049598</name>
</gene>
<evidence type="ECO:0000256" key="2">
    <source>
        <dbReference type="SAM" id="SignalP"/>
    </source>
</evidence>
<proteinExistence type="predicted"/>
<dbReference type="OrthoDB" id="6107927at2759"/>
<dbReference type="AlphaFoldDB" id="A0A6J1NJJ8"/>
<sequence length="389" mass="42835">MNGRSLIYFLFFGSYLINESLSCEGNPIFCDWTRHGWYQEADPDGALASQLDRVNQTAILLSPFYDSDLTETGCFTFSFNIVNMGGYKLQIYQLPVYLSYTELRQNNEKRDYYKLFEETPRHKFETHLVYVLPLKKSNYDFQIFIEVMKLSKDIVLMAVHNVCILQGSDCSAAQRVADNPSQDFDEEIYETTTHTTDLLSTQSTETSSVITTRSTEVSLEITRDLPTTQSTEASSEITTDLPTTQSTEASPENTTDLPVSTNASSAITTDLPVSTNASSAITTDLPVSTNASSAITTDLPVSTNASPEITIDLPVSINASSAITTDLPVSINASPEITTVLQQSTAPSAASTSSPITTDMIFPSTIKQFPPGFNGIHPKVVEWIVRAYY</sequence>
<feature type="compositionally biased region" description="Polar residues" evidence="1">
    <location>
        <begin position="225"/>
        <end position="263"/>
    </location>
</feature>
<dbReference type="GeneID" id="112049598"/>
<organism evidence="3 4">
    <name type="scientific">Bicyclus anynana</name>
    <name type="common">Squinting bush brown butterfly</name>
    <dbReference type="NCBI Taxonomy" id="110368"/>
    <lineage>
        <taxon>Eukaryota</taxon>
        <taxon>Metazoa</taxon>
        <taxon>Ecdysozoa</taxon>
        <taxon>Arthropoda</taxon>
        <taxon>Hexapoda</taxon>
        <taxon>Insecta</taxon>
        <taxon>Pterygota</taxon>
        <taxon>Neoptera</taxon>
        <taxon>Endopterygota</taxon>
        <taxon>Lepidoptera</taxon>
        <taxon>Glossata</taxon>
        <taxon>Ditrysia</taxon>
        <taxon>Papilionoidea</taxon>
        <taxon>Nymphalidae</taxon>
        <taxon>Satyrinae</taxon>
        <taxon>Satyrini</taxon>
        <taxon>Mycalesina</taxon>
        <taxon>Bicyclus</taxon>
    </lineage>
</organism>
<dbReference type="Proteomes" id="UP001652582">
    <property type="component" value="Chromosome 25"/>
</dbReference>
<feature type="chain" id="PRO_5046056995" evidence="2">
    <location>
        <begin position="23"/>
        <end position="389"/>
    </location>
</feature>
<keyword evidence="2" id="KW-0732">Signal</keyword>